<dbReference type="Pfam" id="PF00027">
    <property type="entry name" value="cNMP_binding"/>
    <property type="match status" value="1"/>
</dbReference>
<dbReference type="AlphaFoldDB" id="A0AA49GH87"/>
<dbReference type="Gene3D" id="2.60.120.10">
    <property type="entry name" value="Jelly Rolls"/>
    <property type="match status" value="1"/>
</dbReference>
<gene>
    <name evidence="2" type="ORF">K4G66_19680</name>
</gene>
<evidence type="ECO:0000313" key="2">
    <source>
        <dbReference type="EMBL" id="WKN34597.1"/>
    </source>
</evidence>
<proteinExistence type="predicted"/>
<organism evidence="2">
    <name type="scientific">Roseihalotalea indica</name>
    <dbReference type="NCBI Taxonomy" id="2867963"/>
    <lineage>
        <taxon>Bacteria</taxon>
        <taxon>Pseudomonadati</taxon>
        <taxon>Bacteroidota</taxon>
        <taxon>Cytophagia</taxon>
        <taxon>Cytophagales</taxon>
        <taxon>Catalimonadaceae</taxon>
        <taxon>Roseihalotalea</taxon>
    </lineage>
</organism>
<dbReference type="InterPro" id="IPR050397">
    <property type="entry name" value="Env_Response_Regulators"/>
</dbReference>
<dbReference type="SMART" id="SM00100">
    <property type="entry name" value="cNMP"/>
    <property type="match status" value="1"/>
</dbReference>
<dbReference type="InterPro" id="IPR014710">
    <property type="entry name" value="RmlC-like_jellyroll"/>
</dbReference>
<dbReference type="SUPFAM" id="SSF51206">
    <property type="entry name" value="cAMP-binding domain-like"/>
    <property type="match status" value="1"/>
</dbReference>
<dbReference type="PANTHER" id="PTHR24567:SF26">
    <property type="entry name" value="REGULATORY PROTEIN YEIL"/>
    <property type="match status" value="1"/>
</dbReference>
<dbReference type="PANTHER" id="PTHR24567">
    <property type="entry name" value="CRP FAMILY TRANSCRIPTIONAL REGULATORY PROTEIN"/>
    <property type="match status" value="1"/>
</dbReference>
<reference evidence="2" key="2">
    <citation type="journal article" date="2024" name="Antonie Van Leeuwenhoek">
        <title>Roseihalotalea indica gen. nov., sp. nov., a halophilic Bacteroidetes from mesopelagic Southwest Indian Ocean with higher carbohydrate metabolic potential.</title>
        <authorList>
            <person name="Chen B."/>
            <person name="Zhang M."/>
            <person name="Lin D."/>
            <person name="Ye J."/>
            <person name="Tang K."/>
        </authorList>
    </citation>
    <scope>NUCLEOTIDE SEQUENCE</scope>
    <source>
        <strain evidence="2">TK19036</strain>
    </source>
</reference>
<dbReference type="CDD" id="cd00038">
    <property type="entry name" value="CAP_ED"/>
    <property type="match status" value="1"/>
</dbReference>
<dbReference type="GO" id="GO:0005829">
    <property type="term" value="C:cytosol"/>
    <property type="evidence" value="ECO:0007669"/>
    <property type="project" value="TreeGrafter"/>
</dbReference>
<dbReference type="InterPro" id="IPR018490">
    <property type="entry name" value="cNMP-bd_dom_sf"/>
</dbReference>
<dbReference type="GO" id="GO:0003700">
    <property type="term" value="F:DNA-binding transcription factor activity"/>
    <property type="evidence" value="ECO:0007669"/>
    <property type="project" value="TreeGrafter"/>
</dbReference>
<evidence type="ECO:0000259" key="1">
    <source>
        <dbReference type="PROSITE" id="PS50042"/>
    </source>
</evidence>
<feature type="domain" description="Cyclic nucleotide-binding" evidence="1">
    <location>
        <begin position="28"/>
        <end position="127"/>
    </location>
</feature>
<name>A0AA49GH87_9BACT</name>
<dbReference type="PROSITE" id="PS50042">
    <property type="entry name" value="CNMP_BINDING_3"/>
    <property type="match status" value="1"/>
</dbReference>
<sequence>MKYTLLEHFMLKTPLPGTIKKSKLWIAFKKYDTLFREGEAAQKVYLLYQGKVQLIKKHSDQQQYLISTLTSGSTIGMPAVLAQSVYTSTAVAITLVRACPIEQEVLFQFLRQHPQYYQKLAENLAQTVLHYEKIIGLPPW</sequence>
<protein>
    <submittedName>
        <fullName evidence="2">Cyclic nucleotide-binding domain-containing protein</fullName>
    </submittedName>
</protein>
<reference evidence="2" key="1">
    <citation type="journal article" date="2023" name="Comput. Struct. Biotechnol. J.">
        <title>Discovery of a novel marine Bacteroidetes with a rich repertoire of carbohydrate-active enzymes.</title>
        <authorList>
            <person name="Chen B."/>
            <person name="Liu G."/>
            <person name="Chen Q."/>
            <person name="Wang H."/>
            <person name="Liu L."/>
            <person name="Tang K."/>
        </authorList>
    </citation>
    <scope>NUCLEOTIDE SEQUENCE</scope>
    <source>
        <strain evidence="2">TK19036</strain>
    </source>
</reference>
<accession>A0AA49GH87</accession>
<dbReference type="EMBL" id="CP120682">
    <property type="protein sequence ID" value="WKN34597.1"/>
    <property type="molecule type" value="Genomic_DNA"/>
</dbReference>
<dbReference type="InterPro" id="IPR000595">
    <property type="entry name" value="cNMP-bd_dom"/>
</dbReference>